<name>A0ABP3APQ0_MYCUL</name>
<keyword evidence="3" id="KW-1185">Reference proteome</keyword>
<dbReference type="PANTHER" id="PTHR43853:SF21">
    <property type="entry name" value="STEROID 3-KETOACYL-COA THIOLASE"/>
    <property type="match status" value="1"/>
</dbReference>
<protein>
    <submittedName>
        <fullName evidence="2">Thiolase, N-terminal domain protein</fullName>
    </submittedName>
</protein>
<dbReference type="PANTHER" id="PTHR43853">
    <property type="entry name" value="3-KETOACYL-COA THIOLASE, PEROXISOMAL"/>
    <property type="match status" value="1"/>
</dbReference>
<dbReference type="InterPro" id="IPR050215">
    <property type="entry name" value="Thiolase-like_sf_Thiolase"/>
</dbReference>
<dbReference type="Gene3D" id="3.40.47.10">
    <property type="match status" value="1"/>
</dbReference>
<gene>
    <name evidence="2" type="ORF">I551_1627</name>
</gene>
<dbReference type="Proteomes" id="UP000020681">
    <property type="component" value="Unassembled WGS sequence"/>
</dbReference>
<dbReference type="InterPro" id="IPR016039">
    <property type="entry name" value="Thiolase-like"/>
</dbReference>
<dbReference type="SUPFAM" id="SSF53901">
    <property type="entry name" value="Thiolase-like"/>
    <property type="match status" value="1"/>
</dbReference>
<dbReference type="Pfam" id="PF00108">
    <property type="entry name" value="Thiolase_N"/>
    <property type="match status" value="1"/>
</dbReference>
<dbReference type="InterPro" id="IPR020616">
    <property type="entry name" value="Thiolase_N"/>
</dbReference>
<evidence type="ECO:0000313" key="3">
    <source>
        <dbReference type="Proteomes" id="UP000020681"/>
    </source>
</evidence>
<evidence type="ECO:0000259" key="1">
    <source>
        <dbReference type="Pfam" id="PF00108"/>
    </source>
</evidence>
<feature type="domain" description="Thiolase N-terminal" evidence="1">
    <location>
        <begin position="1"/>
        <end position="34"/>
    </location>
</feature>
<reference evidence="2 3" key="1">
    <citation type="submission" date="2014-01" db="EMBL/GenBank/DDBJ databases">
        <authorList>
            <person name="Dobos K."/>
            <person name="Lenaerts A."/>
            <person name="Ordway D."/>
            <person name="DeGroote M.A."/>
            <person name="Parker T."/>
            <person name="Sizemore C."/>
            <person name="Tallon L.J."/>
            <person name="Sadzewicz L.K."/>
            <person name="Sengamalay N."/>
            <person name="Fraser C.M."/>
            <person name="Hine E."/>
            <person name="Shefchek K.A."/>
            <person name="Das S.P."/>
            <person name="Tettelin H."/>
        </authorList>
    </citation>
    <scope>NUCLEOTIDE SEQUENCE [LARGE SCALE GENOMIC DNA]</scope>
    <source>
        <strain evidence="2 3">Harvey</strain>
    </source>
</reference>
<sequence>MAALKPAFKEDGVIHAGNSSQISDGSAALLFMSAEKAKSLGMKPIAKVHTAVLAGPTR</sequence>
<organism evidence="2 3">
    <name type="scientific">Mycobacterium ulcerans str. Harvey</name>
    <dbReference type="NCBI Taxonomy" id="1299332"/>
    <lineage>
        <taxon>Bacteria</taxon>
        <taxon>Bacillati</taxon>
        <taxon>Actinomycetota</taxon>
        <taxon>Actinomycetes</taxon>
        <taxon>Mycobacteriales</taxon>
        <taxon>Mycobacteriaceae</taxon>
        <taxon>Mycobacterium</taxon>
        <taxon>Mycobacterium ulcerans group</taxon>
    </lineage>
</organism>
<dbReference type="EMBL" id="JAOL01000084">
    <property type="protein sequence ID" value="EUA91891.1"/>
    <property type="molecule type" value="Genomic_DNA"/>
</dbReference>
<accession>A0ABP3APQ0</accession>
<comment type="caution">
    <text evidence="2">The sequence shown here is derived from an EMBL/GenBank/DDBJ whole genome shotgun (WGS) entry which is preliminary data.</text>
</comment>
<evidence type="ECO:0000313" key="2">
    <source>
        <dbReference type="EMBL" id="EUA91891.1"/>
    </source>
</evidence>
<proteinExistence type="predicted"/>